<organism evidence="2 3">
    <name type="scientific">Cerina litoralis</name>
    <dbReference type="NCBI Taxonomy" id="2874477"/>
    <lineage>
        <taxon>Bacteria</taxon>
        <taxon>Pseudomonadati</taxon>
        <taxon>Bacteroidota</taxon>
        <taxon>Flavobacteriia</taxon>
        <taxon>Flavobacteriales</taxon>
        <taxon>Flavobacteriaceae</taxon>
        <taxon>Cerina</taxon>
    </lineage>
</organism>
<evidence type="ECO:0000313" key="3">
    <source>
        <dbReference type="Proteomes" id="UP001200642"/>
    </source>
</evidence>
<proteinExistence type="predicted"/>
<name>A0AAE3EU36_9FLAO</name>
<keyword evidence="1" id="KW-1133">Transmembrane helix</keyword>
<feature type="transmembrane region" description="Helical" evidence="1">
    <location>
        <begin position="48"/>
        <end position="72"/>
    </location>
</feature>
<dbReference type="EMBL" id="JAIRBC010000007">
    <property type="protein sequence ID" value="MCG2460279.1"/>
    <property type="molecule type" value="Genomic_DNA"/>
</dbReference>
<accession>A0AAE3EU36</accession>
<reference evidence="2" key="1">
    <citation type="submission" date="2023-02" db="EMBL/GenBank/DDBJ databases">
        <title>Genome of Flavobacteriaceae gen. nov. sp. strain F89.</title>
        <authorList>
            <person name="Wang Y."/>
        </authorList>
    </citation>
    <scope>NUCLEOTIDE SEQUENCE</scope>
    <source>
        <strain evidence="2">F89</strain>
    </source>
</reference>
<dbReference type="Proteomes" id="UP001200642">
    <property type="component" value="Unassembled WGS sequence"/>
</dbReference>
<sequence length="97" mass="10950">MKPMNLYNNLLSEFEKAQLGYATIAIIAQSCIGAIAAMMILKYESSPFLMLPLLFVVTLLCLGFNMSVLIHWKPRPMFNTLIASLLFSILMIVVYMI</sequence>
<keyword evidence="3" id="KW-1185">Reference proteome</keyword>
<dbReference type="RefSeq" id="WP_317901422.1">
    <property type="nucleotide sequence ID" value="NZ_JAIRBC010000007.1"/>
</dbReference>
<feature type="transmembrane region" description="Helical" evidence="1">
    <location>
        <begin position="20"/>
        <end position="41"/>
    </location>
</feature>
<protein>
    <submittedName>
        <fullName evidence="2">Uncharacterized protein</fullName>
    </submittedName>
</protein>
<comment type="caution">
    <text evidence="2">The sequence shown here is derived from an EMBL/GenBank/DDBJ whole genome shotgun (WGS) entry which is preliminary data.</text>
</comment>
<gene>
    <name evidence="2" type="ORF">K8352_05925</name>
</gene>
<keyword evidence="1" id="KW-0472">Membrane</keyword>
<feature type="transmembrane region" description="Helical" evidence="1">
    <location>
        <begin position="78"/>
        <end position="96"/>
    </location>
</feature>
<evidence type="ECO:0000313" key="2">
    <source>
        <dbReference type="EMBL" id="MCG2460279.1"/>
    </source>
</evidence>
<dbReference type="AlphaFoldDB" id="A0AAE3EU36"/>
<dbReference type="PROSITE" id="PS51257">
    <property type="entry name" value="PROKAR_LIPOPROTEIN"/>
    <property type="match status" value="1"/>
</dbReference>
<evidence type="ECO:0000256" key="1">
    <source>
        <dbReference type="SAM" id="Phobius"/>
    </source>
</evidence>
<keyword evidence="1" id="KW-0812">Transmembrane</keyword>